<keyword evidence="2" id="KW-0472">Membrane</keyword>
<keyword evidence="2" id="KW-1133">Transmembrane helix</keyword>
<name>A0A498C2N6_9MICO</name>
<evidence type="ECO:0000259" key="3">
    <source>
        <dbReference type="Pfam" id="PF26366"/>
    </source>
</evidence>
<dbReference type="AlphaFoldDB" id="A0A498C2N6"/>
<gene>
    <name evidence="4" type="ORF">C7474_1450</name>
</gene>
<dbReference type="OrthoDB" id="3265533at2"/>
<evidence type="ECO:0000256" key="2">
    <source>
        <dbReference type="SAM" id="Phobius"/>
    </source>
</evidence>
<dbReference type="EMBL" id="RCDB01000002">
    <property type="protein sequence ID" value="RLK49309.1"/>
    <property type="molecule type" value="Genomic_DNA"/>
</dbReference>
<feature type="transmembrane region" description="Helical" evidence="2">
    <location>
        <begin position="177"/>
        <end position="200"/>
    </location>
</feature>
<comment type="caution">
    <text evidence="4">The sequence shown here is derived from an EMBL/GenBank/DDBJ whole genome shotgun (WGS) entry which is preliminary data.</text>
</comment>
<reference evidence="4 5" key="1">
    <citation type="journal article" date="2015" name="Stand. Genomic Sci.">
        <title>Genomic Encyclopedia of Bacterial and Archaeal Type Strains, Phase III: the genomes of soil and plant-associated and newly described type strains.</title>
        <authorList>
            <person name="Whitman W.B."/>
            <person name="Woyke T."/>
            <person name="Klenk H.P."/>
            <person name="Zhou Y."/>
            <person name="Lilburn T.G."/>
            <person name="Beck B.J."/>
            <person name="De Vos P."/>
            <person name="Vandamme P."/>
            <person name="Eisen J.A."/>
            <person name="Garrity G."/>
            <person name="Hugenholtz P."/>
            <person name="Kyrpides N.C."/>
        </authorList>
    </citation>
    <scope>NUCLEOTIDE SEQUENCE [LARGE SCALE GENOMIC DNA]</scope>
    <source>
        <strain evidence="4 5">S2T63</strain>
    </source>
</reference>
<accession>A0A498C2N6</accession>
<feature type="region of interest" description="Disordered" evidence="1">
    <location>
        <begin position="276"/>
        <end position="300"/>
    </location>
</feature>
<sequence length="596" mass="62779">MRFVWAVVAFVLATVMIGAGIAQRTVFQGPKTQTETISVDDAAPYVLVDGTVLGSNAGAQTFRAQADGTIFAAYGRTDDLEAWLARTDYAHVTLGDEGDVVTAHVDAEAPVKSDDGETVPLTPAGSDLWLDEFQQDDVLVASVSLPADMSLLVAGDGVEDAPQTMSVTWPIGNATPWAGPLILGGGILMAVGIVLYILAVRHLRRSRGPRRRGLPMPVTEPIDVREVEAAGEKGVISASPSRRQLGGRTRKLVAIPVAAVVGLFATGCTADAWPQLPAAQSPSPSASVVVPEGQEAPPAVTEQQAARILDKIADQVASADETNDANLAATRLDGTALATRSTNYTLRTQLPDRAALPAIPTGDVKLLLPEAYEGWPRSFFAVVTDDTTQSDKVLAVTQTDPWSNYKLTSIADLTAETSLNVAPAYIGALQVQPDSPFLMIAPEDLAGAYADVIDNGDASRYASLFSDTDPFRSQVADNRAATKQEFDQTGATTGTLTFATTAGSQEPISLATLDSGAIVAVTVNETETVAPTTSDAVIKVDNNPVVKTLTGQTQSASGFTTTYVDQLFFFVPAQSSNQRIQNLGYSSDILEAKVKQ</sequence>
<keyword evidence="5" id="KW-1185">Reference proteome</keyword>
<feature type="domain" description="DUF8094" evidence="3">
    <location>
        <begin position="298"/>
        <end position="592"/>
    </location>
</feature>
<dbReference type="InterPro" id="IPR058407">
    <property type="entry name" value="DUF8094"/>
</dbReference>
<feature type="compositionally biased region" description="Low complexity" evidence="1">
    <location>
        <begin position="277"/>
        <end position="291"/>
    </location>
</feature>
<feature type="transmembrane region" description="Helical" evidence="2">
    <location>
        <begin position="252"/>
        <end position="273"/>
    </location>
</feature>
<evidence type="ECO:0000313" key="5">
    <source>
        <dbReference type="Proteomes" id="UP000273158"/>
    </source>
</evidence>
<dbReference type="Pfam" id="PF26366">
    <property type="entry name" value="DUF8094"/>
    <property type="match status" value="1"/>
</dbReference>
<protein>
    <recommendedName>
        <fullName evidence="3">DUF8094 domain-containing protein</fullName>
    </recommendedName>
</protein>
<evidence type="ECO:0000313" key="4">
    <source>
        <dbReference type="EMBL" id="RLK49309.1"/>
    </source>
</evidence>
<dbReference type="Proteomes" id="UP000273158">
    <property type="component" value="Unassembled WGS sequence"/>
</dbReference>
<evidence type="ECO:0000256" key="1">
    <source>
        <dbReference type="SAM" id="MobiDB-lite"/>
    </source>
</evidence>
<dbReference type="RefSeq" id="WP_121058427.1">
    <property type="nucleotide sequence ID" value="NZ_RCDB01000002.1"/>
</dbReference>
<proteinExistence type="predicted"/>
<organism evidence="4 5">
    <name type="scientific">Microbacterium telephonicum</name>
    <dbReference type="NCBI Taxonomy" id="1714841"/>
    <lineage>
        <taxon>Bacteria</taxon>
        <taxon>Bacillati</taxon>
        <taxon>Actinomycetota</taxon>
        <taxon>Actinomycetes</taxon>
        <taxon>Micrococcales</taxon>
        <taxon>Microbacteriaceae</taxon>
        <taxon>Microbacterium</taxon>
    </lineage>
</organism>
<keyword evidence="2" id="KW-0812">Transmembrane</keyword>